<reference evidence="2" key="1">
    <citation type="submission" date="2020-09" db="EMBL/GenBank/DDBJ databases">
        <title>Genome-Enabled Discovery of Anthraquinone Biosynthesis in Senna tora.</title>
        <authorList>
            <person name="Kang S.-H."/>
            <person name="Pandey R.P."/>
            <person name="Lee C.-M."/>
            <person name="Sim J.-S."/>
            <person name="Jeong J.-T."/>
            <person name="Choi B.-S."/>
            <person name="Jung M."/>
            <person name="Ginzburg D."/>
            <person name="Zhao K."/>
            <person name="Won S.Y."/>
            <person name="Oh T.-J."/>
            <person name="Yu Y."/>
            <person name="Kim N.-H."/>
            <person name="Lee O.R."/>
            <person name="Lee T.-H."/>
            <person name="Bashyal P."/>
            <person name="Kim T.-S."/>
            <person name="Lee W.-H."/>
            <person name="Kawkins C."/>
            <person name="Kim C.-K."/>
            <person name="Kim J.S."/>
            <person name="Ahn B.O."/>
            <person name="Rhee S.Y."/>
            <person name="Sohng J.K."/>
        </authorList>
    </citation>
    <scope>NUCLEOTIDE SEQUENCE</scope>
    <source>
        <tissue evidence="2">Leaf</tissue>
    </source>
</reference>
<dbReference type="OrthoDB" id="1741277at2759"/>
<protein>
    <submittedName>
        <fullName evidence="2">Putative ribonuclease H protein At1g65750 family</fullName>
    </submittedName>
</protein>
<dbReference type="InterPro" id="IPR036397">
    <property type="entry name" value="RNaseH_sf"/>
</dbReference>
<feature type="domain" description="RNase H type-1" evidence="1">
    <location>
        <begin position="127"/>
        <end position="218"/>
    </location>
</feature>
<dbReference type="CDD" id="cd06222">
    <property type="entry name" value="RNase_H_like"/>
    <property type="match status" value="1"/>
</dbReference>
<organism evidence="2 3">
    <name type="scientific">Senna tora</name>
    <dbReference type="NCBI Taxonomy" id="362788"/>
    <lineage>
        <taxon>Eukaryota</taxon>
        <taxon>Viridiplantae</taxon>
        <taxon>Streptophyta</taxon>
        <taxon>Embryophyta</taxon>
        <taxon>Tracheophyta</taxon>
        <taxon>Spermatophyta</taxon>
        <taxon>Magnoliopsida</taxon>
        <taxon>eudicotyledons</taxon>
        <taxon>Gunneridae</taxon>
        <taxon>Pentapetalae</taxon>
        <taxon>rosids</taxon>
        <taxon>fabids</taxon>
        <taxon>Fabales</taxon>
        <taxon>Fabaceae</taxon>
        <taxon>Caesalpinioideae</taxon>
        <taxon>Cassia clade</taxon>
        <taxon>Senna</taxon>
    </lineage>
</organism>
<accession>A0A834TG27</accession>
<dbReference type="InterPro" id="IPR044730">
    <property type="entry name" value="RNase_H-like_dom_plant"/>
</dbReference>
<proteinExistence type="predicted"/>
<evidence type="ECO:0000313" key="3">
    <source>
        <dbReference type="Proteomes" id="UP000634136"/>
    </source>
</evidence>
<dbReference type="PANTHER" id="PTHR47723">
    <property type="entry name" value="OS05G0353850 PROTEIN"/>
    <property type="match status" value="1"/>
</dbReference>
<dbReference type="Proteomes" id="UP000634136">
    <property type="component" value="Unassembled WGS sequence"/>
</dbReference>
<dbReference type="GO" id="GO:0003676">
    <property type="term" value="F:nucleic acid binding"/>
    <property type="evidence" value="ECO:0007669"/>
    <property type="project" value="InterPro"/>
</dbReference>
<dbReference type="EMBL" id="JAAIUW010000008">
    <property type="protein sequence ID" value="KAF7820411.1"/>
    <property type="molecule type" value="Genomic_DNA"/>
</dbReference>
<gene>
    <name evidence="2" type="ORF">G2W53_025866</name>
</gene>
<keyword evidence="3" id="KW-1185">Reference proteome</keyword>
<dbReference type="SUPFAM" id="SSF53098">
    <property type="entry name" value="Ribonuclease H-like"/>
    <property type="match status" value="1"/>
</dbReference>
<sequence length="263" mass="29677">MTTDATCPRCGKADETILHAIRDCEDIKDLWIRFVRPSYWEQFFSCNLVKWVDWNLKTDVGSDLAKDWRIGFEVVCWQVWKNRNLLVFEDHTSNKDDLFFAAWFTISDIITVADQDKKPVVDPKANRMGQDTAACGEVIRDCSGAFLLGYSSNLGSCSTLWADLRGILEGLNLLWASGFYKVDIESDSKMSISMIEQGVPSTHPCADLVYRIREMSNQVADFLARMGHTLQHEVEVFTRTPVECQGLLAKDVKGIDPSCVCAA</sequence>
<dbReference type="Gene3D" id="3.30.420.10">
    <property type="entry name" value="Ribonuclease H-like superfamily/Ribonuclease H"/>
    <property type="match status" value="1"/>
</dbReference>
<dbReference type="PANTHER" id="PTHR47723:SF19">
    <property type="entry name" value="POLYNUCLEOTIDYL TRANSFERASE, RIBONUCLEASE H-LIKE SUPERFAMILY PROTEIN"/>
    <property type="match status" value="1"/>
</dbReference>
<dbReference type="InterPro" id="IPR012337">
    <property type="entry name" value="RNaseH-like_sf"/>
</dbReference>
<dbReference type="Pfam" id="PF13456">
    <property type="entry name" value="RVT_3"/>
    <property type="match status" value="1"/>
</dbReference>
<dbReference type="InterPro" id="IPR002156">
    <property type="entry name" value="RNaseH_domain"/>
</dbReference>
<evidence type="ECO:0000259" key="1">
    <source>
        <dbReference type="Pfam" id="PF13456"/>
    </source>
</evidence>
<evidence type="ECO:0000313" key="2">
    <source>
        <dbReference type="EMBL" id="KAF7820411.1"/>
    </source>
</evidence>
<dbReference type="AlphaFoldDB" id="A0A834TG27"/>
<comment type="caution">
    <text evidence="2">The sequence shown here is derived from an EMBL/GenBank/DDBJ whole genome shotgun (WGS) entry which is preliminary data.</text>
</comment>
<dbReference type="GO" id="GO:0004523">
    <property type="term" value="F:RNA-DNA hybrid ribonuclease activity"/>
    <property type="evidence" value="ECO:0007669"/>
    <property type="project" value="InterPro"/>
</dbReference>
<name>A0A834TG27_9FABA</name>
<dbReference type="InterPro" id="IPR053151">
    <property type="entry name" value="RNase_H-like"/>
</dbReference>